<dbReference type="AlphaFoldDB" id="A0A1B8RTH1"/>
<feature type="region of interest" description="Disordered" evidence="1">
    <location>
        <begin position="12"/>
        <end position="52"/>
    </location>
</feature>
<keyword evidence="3" id="KW-1185">Reference proteome</keyword>
<evidence type="ECO:0000313" key="3">
    <source>
        <dbReference type="Proteomes" id="UP000092714"/>
    </source>
</evidence>
<reference evidence="2 3" key="1">
    <citation type="submission" date="2016-06" db="EMBL/GenBank/DDBJ databases">
        <authorList>
            <person name="Kjaerup R.B."/>
            <person name="Dalgaard T.S."/>
            <person name="Juul-Madsen H.R."/>
        </authorList>
    </citation>
    <scope>NUCLEOTIDE SEQUENCE [LARGE SCALE GENOMIC DNA]</scope>
    <source>
        <strain evidence="2 3">373-A1</strain>
    </source>
</reference>
<protein>
    <recommendedName>
        <fullName evidence="4">Cell division protein FtsL</fullName>
    </recommendedName>
</protein>
<evidence type="ECO:0008006" key="4">
    <source>
        <dbReference type="Google" id="ProtNLM"/>
    </source>
</evidence>
<name>A0A1B8RTH1_9CLOT</name>
<dbReference type="EMBL" id="MAPZ01000010">
    <property type="protein sequence ID" value="OBY12014.1"/>
    <property type="molecule type" value="Genomic_DNA"/>
</dbReference>
<feature type="compositionally biased region" description="Basic and acidic residues" evidence="1">
    <location>
        <begin position="22"/>
        <end position="37"/>
    </location>
</feature>
<gene>
    <name evidence="2" type="ORF">CP373A1_03565</name>
</gene>
<comment type="caution">
    <text evidence="2">The sequence shown here is derived from an EMBL/GenBank/DDBJ whole genome shotgun (WGS) entry which is preliminary data.</text>
</comment>
<evidence type="ECO:0000256" key="1">
    <source>
        <dbReference type="SAM" id="MobiDB-lite"/>
    </source>
</evidence>
<proteinExistence type="predicted"/>
<sequence length="168" mass="19359">MNKMIVKEYEYIRGNTATQPRRSSEPDRKRYEELQKAKRERKRRKLEEERRKRKGARQIAAAIAILGVITIARDTKVYSMQSDLAKLNSEIKSVDDENEALRVELLKVASLDNIKTNAEEKLGMVVATKDEMLQMDLSGNYFEDLENDETNAKDNKSGLFSKIMDALD</sequence>
<dbReference type="Proteomes" id="UP000092714">
    <property type="component" value="Unassembled WGS sequence"/>
</dbReference>
<organism evidence="2 3">
    <name type="scientific">Clostridium paraputrificum</name>
    <dbReference type="NCBI Taxonomy" id="29363"/>
    <lineage>
        <taxon>Bacteria</taxon>
        <taxon>Bacillati</taxon>
        <taxon>Bacillota</taxon>
        <taxon>Clostridia</taxon>
        <taxon>Eubacteriales</taxon>
        <taxon>Clostridiaceae</taxon>
        <taxon>Clostridium</taxon>
    </lineage>
</organism>
<dbReference type="eggNOG" id="ENOG5033DAN">
    <property type="taxonomic scope" value="Bacteria"/>
</dbReference>
<evidence type="ECO:0000313" key="2">
    <source>
        <dbReference type="EMBL" id="OBY12014.1"/>
    </source>
</evidence>
<accession>A0A1B8RTH1</accession>